<dbReference type="PANTHER" id="PTHR43747:SF1">
    <property type="entry name" value="SLR1998 PROTEIN"/>
    <property type="match status" value="1"/>
</dbReference>
<dbReference type="PRINTS" id="PR00420">
    <property type="entry name" value="RNGMNOXGNASE"/>
</dbReference>
<comment type="caution">
    <text evidence="2">The sequence shown here is derived from an EMBL/GenBank/DDBJ whole genome shotgun (WGS) entry which is preliminary data.</text>
</comment>
<dbReference type="InterPro" id="IPR036188">
    <property type="entry name" value="FAD/NAD-bd_sf"/>
</dbReference>
<dbReference type="InterPro" id="IPR050816">
    <property type="entry name" value="Flavin-dep_Halogenase_NPB"/>
</dbReference>
<dbReference type="EMBL" id="RXMA01000004">
    <property type="protein sequence ID" value="RTR22524.1"/>
    <property type="molecule type" value="Genomic_DNA"/>
</dbReference>
<dbReference type="OrthoDB" id="9799983at2"/>
<dbReference type="InterPro" id="IPR002938">
    <property type="entry name" value="FAD-bd"/>
</dbReference>
<proteinExistence type="predicted"/>
<dbReference type="Proteomes" id="UP000277007">
    <property type="component" value="Unassembled WGS sequence"/>
</dbReference>
<accession>A0A431VKW8</accession>
<reference evidence="2 3" key="1">
    <citation type="submission" date="2018-12" db="EMBL/GenBank/DDBJ databases">
        <authorList>
            <person name="Yang Y."/>
        </authorList>
    </citation>
    <scope>NUCLEOTIDE SEQUENCE [LARGE SCALE GENOMIC DNA]</scope>
    <source>
        <strain evidence="2 3">L-25-5w-1</strain>
    </source>
</reference>
<dbReference type="Gene3D" id="3.50.50.60">
    <property type="entry name" value="FAD/NAD(P)-binding domain"/>
    <property type="match status" value="1"/>
</dbReference>
<evidence type="ECO:0000259" key="1">
    <source>
        <dbReference type="Pfam" id="PF01494"/>
    </source>
</evidence>
<dbReference type="Pfam" id="PF01494">
    <property type="entry name" value="FAD_binding_3"/>
    <property type="match status" value="1"/>
</dbReference>
<evidence type="ECO:0000313" key="2">
    <source>
        <dbReference type="EMBL" id="RTR22524.1"/>
    </source>
</evidence>
<feature type="domain" description="FAD-binding" evidence="1">
    <location>
        <begin position="5"/>
        <end position="158"/>
    </location>
</feature>
<dbReference type="PANTHER" id="PTHR43747">
    <property type="entry name" value="FAD-BINDING PROTEIN"/>
    <property type="match status" value="1"/>
</dbReference>
<sequence>MTLAADVAVIGAGPAGCVLAIRLVQLGWRVLLVERSASPRPQSGQSLTPGVRLQLAQLGLSHVLTLCGARPAPLSRIRWQGLEAEDRVMAQHPPLLVDRGRFDAMLRGAAVGAGVRLLCPARLIHRDQDADGWTLTLDDGAERRRARVSVLVDATGRAGLLARDRSADGPATLALFADWRGTDTPVHPCVDHGPDHWVWGLPRGDGLFSTLLFVDADAVPKRAELCAFLRDRLAASTLLGDFRQATTTGPVRGVDSTAYRANRPIGPGWIAVGDAAMALDPLSSSGVQKAIRTALSAAIVLNTRLRRPDQAALAERFYTEDLRDGADQHRRWTEGFFASAAHRFSATPTQGNFWLRRAVGTLVDSADTTPGMPDPDQPLTLAPAAQWRTTACLVDNFVEERMALHHPALARPIAWLAGVELAPLMSSFPPVTSLRALIENWSTRIGPSRATTVATWLTRCGVLETAP</sequence>
<name>A0A431VKW8_9PROT</name>
<gene>
    <name evidence="2" type="ORF">EJ903_06830</name>
</gene>
<dbReference type="AlphaFoldDB" id="A0A431VKW8"/>
<organism evidence="2 3">
    <name type="scientific">Azospirillum griseum</name>
    <dbReference type="NCBI Taxonomy" id="2496639"/>
    <lineage>
        <taxon>Bacteria</taxon>
        <taxon>Pseudomonadati</taxon>
        <taxon>Pseudomonadota</taxon>
        <taxon>Alphaproteobacteria</taxon>
        <taxon>Rhodospirillales</taxon>
        <taxon>Azospirillaceae</taxon>
        <taxon>Azospirillum</taxon>
    </lineage>
</organism>
<evidence type="ECO:0000313" key="3">
    <source>
        <dbReference type="Proteomes" id="UP000277007"/>
    </source>
</evidence>
<dbReference type="SUPFAM" id="SSF51905">
    <property type="entry name" value="FAD/NAD(P)-binding domain"/>
    <property type="match status" value="1"/>
</dbReference>
<keyword evidence="3" id="KW-1185">Reference proteome</keyword>
<protein>
    <submittedName>
        <fullName evidence="2">NAD(P)/FAD-dependent oxidoreductase</fullName>
    </submittedName>
</protein>